<dbReference type="OrthoDB" id="8453694at2"/>
<feature type="signal peptide" evidence="1">
    <location>
        <begin position="1"/>
        <end position="25"/>
    </location>
</feature>
<dbReference type="HOGENOM" id="CLU_745645_0_0_3"/>
<keyword evidence="3" id="KW-1185">Reference proteome</keyword>
<dbReference type="InParanoid" id="K9TFS3"/>
<evidence type="ECO:0000313" key="3">
    <source>
        <dbReference type="Proteomes" id="UP000010367"/>
    </source>
</evidence>
<sequence length="371" mass="40847">MIHRFWLVRRSRTNLSRLAVNGFLAATLGATTIACSQDVTSSPPSVPADEIEVPAEPLTEADKDRAETSAQLPDVAQMDVGDDGEPNELFTTSIERINLQPGAPYSEVRSLVMAEGWIPYTQAEGANPDVATLAVRELHELGFEEAQSCSGTGQGFCTFEFIFVNTEAFPDTRLVLITTPATSESNGEPLFYNWRIDGDVGGDDSVSSSVPANDRPNFSQLEANATYENQNFSPSLYTKVLEQEQDCVLIGEDCANARYLFQDSLLTFSKYGFGSTIIAVSPHDPVSRSEALTYAQILDADREIDFTNSNIEENNEGELPPAAVRVTESFFEADLPQDEPLAYNRSSTYMVQLISRPDEDISRIEFHIVIL</sequence>
<dbReference type="RefSeq" id="WP_015148366.1">
    <property type="nucleotide sequence ID" value="NC_019693.1"/>
</dbReference>
<dbReference type="KEGG" id="oac:Oscil6304_2056"/>
<gene>
    <name evidence="2" type="ORF">Oscil6304_2056</name>
</gene>
<proteinExistence type="predicted"/>
<feature type="chain" id="PRO_5003936599" evidence="1">
    <location>
        <begin position="26"/>
        <end position="371"/>
    </location>
</feature>
<keyword evidence="1" id="KW-0732">Signal</keyword>
<reference evidence="2 3" key="1">
    <citation type="submission" date="2012-06" db="EMBL/GenBank/DDBJ databases">
        <title>Finished chromosome of genome of Oscillatoria acuminata PCC 6304.</title>
        <authorList>
            <consortium name="US DOE Joint Genome Institute"/>
            <person name="Gugger M."/>
            <person name="Coursin T."/>
            <person name="Rippka R."/>
            <person name="Tandeau De Marsac N."/>
            <person name="Huntemann M."/>
            <person name="Wei C.-L."/>
            <person name="Han J."/>
            <person name="Detter J.C."/>
            <person name="Han C."/>
            <person name="Tapia R."/>
            <person name="Davenport K."/>
            <person name="Daligault H."/>
            <person name="Erkkila T."/>
            <person name="Gu W."/>
            <person name="Munk A.C.C."/>
            <person name="Teshima H."/>
            <person name="Xu Y."/>
            <person name="Chain P."/>
            <person name="Chen A."/>
            <person name="Krypides N."/>
            <person name="Mavromatis K."/>
            <person name="Markowitz V."/>
            <person name="Szeto E."/>
            <person name="Ivanova N."/>
            <person name="Mikhailova N."/>
            <person name="Ovchinnikova G."/>
            <person name="Pagani I."/>
            <person name="Pati A."/>
            <person name="Goodwin L."/>
            <person name="Peters L."/>
            <person name="Pitluck S."/>
            <person name="Woyke T."/>
            <person name="Kerfeld C."/>
        </authorList>
    </citation>
    <scope>NUCLEOTIDE SEQUENCE [LARGE SCALE GENOMIC DNA]</scope>
    <source>
        <strain evidence="2 3">PCC 6304</strain>
    </source>
</reference>
<dbReference type="PROSITE" id="PS51257">
    <property type="entry name" value="PROKAR_LIPOPROTEIN"/>
    <property type="match status" value="1"/>
</dbReference>
<evidence type="ECO:0000256" key="1">
    <source>
        <dbReference type="SAM" id="SignalP"/>
    </source>
</evidence>
<accession>K9TFS3</accession>
<protein>
    <submittedName>
        <fullName evidence="2">Uncharacterized protein</fullName>
    </submittedName>
</protein>
<name>K9TFS3_9CYAN</name>
<dbReference type="AlphaFoldDB" id="K9TFS3"/>
<evidence type="ECO:0000313" key="2">
    <source>
        <dbReference type="EMBL" id="AFY81722.1"/>
    </source>
</evidence>
<dbReference type="EMBL" id="CP003607">
    <property type="protein sequence ID" value="AFY81722.1"/>
    <property type="molecule type" value="Genomic_DNA"/>
</dbReference>
<dbReference type="Proteomes" id="UP000010367">
    <property type="component" value="Chromosome"/>
</dbReference>
<organism evidence="2 3">
    <name type="scientific">Oscillatoria acuminata PCC 6304</name>
    <dbReference type="NCBI Taxonomy" id="56110"/>
    <lineage>
        <taxon>Bacteria</taxon>
        <taxon>Bacillati</taxon>
        <taxon>Cyanobacteriota</taxon>
        <taxon>Cyanophyceae</taxon>
        <taxon>Oscillatoriophycideae</taxon>
        <taxon>Oscillatoriales</taxon>
        <taxon>Oscillatoriaceae</taxon>
        <taxon>Oscillatoria</taxon>
    </lineage>
</organism>